<reference evidence="6" key="2">
    <citation type="submission" date="2021-04" db="EMBL/GenBank/DDBJ databases">
        <authorList>
            <person name="Gilroy R."/>
        </authorList>
    </citation>
    <scope>NUCLEOTIDE SEQUENCE</scope>
    <source>
        <strain evidence="6">ChiSxjej3B15-24422</strain>
    </source>
</reference>
<dbReference type="Pfam" id="PF00126">
    <property type="entry name" value="HTH_1"/>
    <property type="match status" value="1"/>
</dbReference>
<dbReference type="SUPFAM" id="SSF46785">
    <property type="entry name" value="Winged helix' DNA-binding domain"/>
    <property type="match status" value="1"/>
</dbReference>
<evidence type="ECO:0000256" key="4">
    <source>
        <dbReference type="ARBA" id="ARBA00023163"/>
    </source>
</evidence>
<dbReference type="InterPro" id="IPR000847">
    <property type="entry name" value="LysR_HTH_N"/>
</dbReference>
<evidence type="ECO:0000313" key="7">
    <source>
        <dbReference type="Proteomes" id="UP000824007"/>
    </source>
</evidence>
<comment type="caution">
    <text evidence="6">The sequence shown here is derived from an EMBL/GenBank/DDBJ whole genome shotgun (WGS) entry which is preliminary data.</text>
</comment>
<dbReference type="InterPro" id="IPR036388">
    <property type="entry name" value="WH-like_DNA-bd_sf"/>
</dbReference>
<proteinExistence type="inferred from homology"/>
<dbReference type="PRINTS" id="PR00039">
    <property type="entry name" value="HTHLYSR"/>
</dbReference>
<dbReference type="EMBL" id="DXDD01000072">
    <property type="protein sequence ID" value="HIY60131.1"/>
    <property type="molecule type" value="Genomic_DNA"/>
</dbReference>
<dbReference type="GO" id="GO:0003677">
    <property type="term" value="F:DNA binding"/>
    <property type="evidence" value="ECO:0007669"/>
    <property type="project" value="UniProtKB-KW"/>
</dbReference>
<feature type="domain" description="HTH lysR-type" evidence="5">
    <location>
        <begin position="1"/>
        <end position="58"/>
    </location>
</feature>
<dbReference type="PANTHER" id="PTHR30346">
    <property type="entry name" value="TRANSCRIPTIONAL DUAL REGULATOR HCAR-RELATED"/>
    <property type="match status" value="1"/>
</dbReference>
<evidence type="ECO:0000256" key="2">
    <source>
        <dbReference type="ARBA" id="ARBA00023015"/>
    </source>
</evidence>
<keyword evidence="3" id="KW-0238">DNA-binding</keyword>
<sequence>MNLNILRYALEVEKSRSITGAAKQLFISQPNLSRDIRELEEEVGFSIFTRSSRGVVPTDRGREFLQLAKKAVQQYQALEHFCSREEQSSLSLQICVPGAEYIRAAFSSFLSRQAKGRTLSADYRETGTMDAVQAVCQRSVPLAVIRFPDRCEKAVLSLLKRKALSCETIFHFEQAVVMSERHALAATSVLTAEMLSRSVEILCEEDSLAIYLNEPLPSGFCANTIRLRESGSLCSLLSRIPGAFAFTSPLPDSSLKEYRLVQKKYAAPKMTDAVIFPEDARLTRTESAFLDAVRQTAAGLQVF</sequence>
<reference evidence="6" key="1">
    <citation type="journal article" date="2021" name="PeerJ">
        <title>Extensive microbial diversity within the chicken gut microbiome revealed by metagenomics and culture.</title>
        <authorList>
            <person name="Gilroy R."/>
            <person name="Ravi A."/>
            <person name="Getino M."/>
            <person name="Pursley I."/>
            <person name="Horton D.L."/>
            <person name="Alikhan N.F."/>
            <person name="Baker D."/>
            <person name="Gharbi K."/>
            <person name="Hall N."/>
            <person name="Watson M."/>
            <person name="Adriaenssens E.M."/>
            <person name="Foster-Nyarko E."/>
            <person name="Jarju S."/>
            <person name="Secka A."/>
            <person name="Antonio M."/>
            <person name="Oren A."/>
            <person name="Chaudhuri R.R."/>
            <person name="La Ragione R."/>
            <person name="Hildebrand F."/>
            <person name="Pallen M.J."/>
        </authorList>
    </citation>
    <scope>NUCLEOTIDE SEQUENCE</scope>
    <source>
        <strain evidence="6">ChiSxjej3B15-24422</strain>
    </source>
</reference>
<name>A0A9D2C764_9FIRM</name>
<organism evidence="6 7">
    <name type="scientific">Candidatus Eisenbergiella pullistercoris</name>
    <dbReference type="NCBI Taxonomy" id="2838555"/>
    <lineage>
        <taxon>Bacteria</taxon>
        <taxon>Bacillati</taxon>
        <taxon>Bacillota</taxon>
        <taxon>Clostridia</taxon>
        <taxon>Lachnospirales</taxon>
        <taxon>Lachnospiraceae</taxon>
        <taxon>Eisenbergiella</taxon>
    </lineage>
</organism>
<dbReference type="PROSITE" id="PS50931">
    <property type="entry name" value="HTH_LYSR"/>
    <property type="match status" value="1"/>
</dbReference>
<evidence type="ECO:0000313" key="6">
    <source>
        <dbReference type="EMBL" id="HIY60131.1"/>
    </source>
</evidence>
<dbReference type="Proteomes" id="UP000824007">
    <property type="component" value="Unassembled WGS sequence"/>
</dbReference>
<evidence type="ECO:0000259" key="5">
    <source>
        <dbReference type="PROSITE" id="PS50931"/>
    </source>
</evidence>
<gene>
    <name evidence="6" type="ORF">H9831_05555</name>
</gene>
<evidence type="ECO:0000256" key="3">
    <source>
        <dbReference type="ARBA" id="ARBA00023125"/>
    </source>
</evidence>
<accession>A0A9D2C764</accession>
<protein>
    <submittedName>
        <fullName evidence="6">LysR family transcriptional regulator</fullName>
    </submittedName>
</protein>
<dbReference type="GO" id="GO:0003700">
    <property type="term" value="F:DNA-binding transcription factor activity"/>
    <property type="evidence" value="ECO:0007669"/>
    <property type="project" value="InterPro"/>
</dbReference>
<comment type="similarity">
    <text evidence="1">Belongs to the LysR transcriptional regulatory family.</text>
</comment>
<keyword evidence="2" id="KW-0805">Transcription regulation</keyword>
<keyword evidence="4" id="KW-0804">Transcription</keyword>
<dbReference type="AlphaFoldDB" id="A0A9D2C764"/>
<evidence type="ECO:0000256" key="1">
    <source>
        <dbReference type="ARBA" id="ARBA00009437"/>
    </source>
</evidence>
<dbReference type="InterPro" id="IPR036390">
    <property type="entry name" value="WH_DNA-bd_sf"/>
</dbReference>
<dbReference type="FunFam" id="1.10.10.10:FF:000001">
    <property type="entry name" value="LysR family transcriptional regulator"/>
    <property type="match status" value="1"/>
</dbReference>
<dbReference type="PANTHER" id="PTHR30346:SF0">
    <property type="entry name" value="HCA OPERON TRANSCRIPTIONAL ACTIVATOR HCAR"/>
    <property type="match status" value="1"/>
</dbReference>
<dbReference type="Gene3D" id="1.10.10.10">
    <property type="entry name" value="Winged helix-like DNA-binding domain superfamily/Winged helix DNA-binding domain"/>
    <property type="match status" value="1"/>
</dbReference>
<dbReference type="GO" id="GO:0032993">
    <property type="term" value="C:protein-DNA complex"/>
    <property type="evidence" value="ECO:0007669"/>
    <property type="project" value="TreeGrafter"/>
</dbReference>